<gene>
    <name evidence="2" type="ORF">PPG34_00720</name>
</gene>
<dbReference type="Proteomes" id="UP001250932">
    <property type="component" value="Unassembled WGS sequence"/>
</dbReference>
<dbReference type="Gene3D" id="2.60.40.3350">
    <property type="match status" value="1"/>
</dbReference>
<name>A0ABU3K389_9BACT</name>
<organism evidence="2 3">
    <name type="scientific">Candidatus Nitronereus thalassa</name>
    <dbReference type="NCBI Taxonomy" id="3020898"/>
    <lineage>
        <taxon>Bacteria</taxon>
        <taxon>Pseudomonadati</taxon>
        <taxon>Nitrospirota</taxon>
        <taxon>Nitrospiria</taxon>
        <taxon>Nitrospirales</taxon>
        <taxon>Nitrospiraceae</taxon>
        <taxon>Candidatus Nitronereus</taxon>
    </lineage>
</organism>
<dbReference type="Pfam" id="PF10651">
    <property type="entry name" value="BppU_N"/>
    <property type="match status" value="1"/>
</dbReference>
<keyword evidence="3" id="KW-1185">Reference proteome</keyword>
<dbReference type="EMBL" id="JAQOUE010000001">
    <property type="protein sequence ID" value="MDT7040849.1"/>
    <property type="molecule type" value="Genomic_DNA"/>
</dbReference>
<accession>A0ABU3K389</accession>
<evidence type="ECO:0000259" key="1">
    <source>
        <dbReference type="Pfam" id="PF10651"/>
    </source>
</evidence>
<protein>
    <submittedName>
        <fullName evidence="2">BppU family phage baseplate upper protein</fullName>
    </submittedName>
</protein>
<evidence type="ECO:0000313" key="2">
    <source>
        <dbReference type="EMBL" id="MDT7040849.1"/>
    </source>
</evidence>
<evidence type="ECO:0000313" key="3">
    <source>
        <dbReference type="Proteomes" id="UP001250932"/>
    </source>
</evidence>
<feature type="domain" description="BppU N-terminal" evidence="1">
    <location>
        <begin position="15"/>
        <end position="83"/>
    </location>
</feature>
<dbReference type="RefSeq" id="WP_313831208.1">
    <property type="nucleotide sequence ID" value="NZ_JAQOUE010000001.1"/>
</dbReference>
<comment type="caution">
    <text evidence="2">The sequence shown here is derived from an EMBL/GenBank/DDBJ whole genome shotgun (WGS) entry which is preliminary data.</text>
</comment>
<proteinExistence type="predicted"/>
<sequence>MSAELISLDTGSVLVVTCKNNQDGQVLSLTGATVRLRYKIDGGAAQTVVMTITDAANGLVQYQFGDNELAVGLVLVGETEITDGTGKVVTQLEPFVLPLRSRLS</sequence>
<dbReference type="InterPro" id="IPR018913">
    <property type="entry name" value="BppU_N"/>
</dbReference>
<reference evidence="2 3" key="1">
    <citation type="journal article" date="2023" name="ISME J.">
        <title>Cultivation and genomic characterization of novel and ubiquitous marine nitrite-oxidizing bacteria from the Nitrospirales.</title>
        <authorList>
            <person name="Mueller A.J."/>
            <person name="Daebeler A."/>
            <person name="Herbold C.W."/>
            <person name="Kirkegaard R.H."/>
            <person name="Daims H."/>
        </authorList>
    </citation>
    <scope>NUCLEOTIDE SEQUENCE [LARGE SCALE GENOMIC DNA]</scope>
    <source>
        <strain evidence="2 3">EB</strain>
    </source>
</reference>